<dbReference type="EMBL" id="JAJEWP010000001">
    <property type="protein sequence ID" value="MCC2615641.1"/>
    <property type="molecule type" value="Genomic_DNA"/>
</dbReference>
<dbReference type="InterPro" id="IPR032710">
    <property type="entry name" value="NTF2-like_dom_sf"/>
</dbReference>
<protein>
    <submittedName>
        <fullName evidence="2">SEC-C domain-containing protein</fullName>
    </submittedName>
</protein>
<dbReference type="InterPro" id="IPR048469">
    <property type="entry name" value="YchJ-like_M"/>
</dbReference>
<feature type="domain" description="YchJ-like middle NTF2-like" evidence="1">
    <location>
        <begin position="8"/>
        <end position="97"/>
    </location>
</feature>
<dbReference type="InterPro" id="IPR004027">
    <property type="entry name" value="SEC_C_motif"/>
</dbReference>
<dbReference type="RefSeq" id="WP_229157730.1">
    <property type="nucleotide sequence ID" value="NZ_JAJEWP010000001.1"/>
</dbReference>
<keyword evidence="3" id="KW-1185">Reference proteome</keyword>
<accession>A0ABS8G6B6</accession>
<dbReference type="Proteomes" id="UP001520878">
    <property type="component" value="Unassembled WGS sequence"/>
</dbReference>
<evidence type="ECO:0000259" key="1">
    <source>
        <dbReference type="Pfam" id="PF17775"/>
    </source>
</evidence>
<gene>
    <name evidence="2" type="ORF">LJ739_05250</name>
</gene>
<reference evidence="2 3" key="1">
    <citation type="submission" date="2021-10" db="EMBL/GenBank/DDBJ databases">
        <title>Draft genome of Aestuariibacter halophilus JC2043.</title>
        <authorList>
            <person name="Emsley S.A."/>
            <person name="Pfannmuller K.M."/>
            <person name="Ushijima B."/>
            <person name="Saw J.H."/>
            <person name="Videau P."/>
        </authorList>
    </citation>
    <scope>NUCLEOTIDE SEQUENCE [LARGE SCALE GENOMIC DNA]</scope>
    <source>
        <strain evidence="2 3">JC2043</strain>
    </source>
</reference>
<dbReference type="SUPFAM" id="SSF54427">
    <property type="entry name" value="NTF2-like"/>
    <property type="match status" value="1"/>
</dbReference>
<sequence>MTGNPVIPLQLMRARYCAYAMNNVEYVLATYTSDVRKTLNLDALRQDEIRWVKLEILDHGEAHVEFVAYSVEDGQCYRLHERSRFVIEDRQWRYADGHILSDSGPFQWDRNAQCWCGSGKKFKKCCRT</sequence>
<dbReference type="Gene3D" id="3.10.450.50">
    <property type="match status" value="1"/>
</dbReference>
<dbReference type="SUPFAM" id="SSF103642">
    <property type="entry name" value="Sec-C motif"/>
    <property type="match status" value="1"/>
</dbReference>
<evidence type="ECO:0000313" key="2">
    <source>
        <dbReference type="EMBL" id="MCC2615641.1"/>
    </source>
</evidence>
<dbReference type="PANTHER" id="PTHR33747">
    <property type="entry name" value="UPF0225 PROTEIN SCO1677"/>
    <property type="match status" value="1"/>
</dbReference>
<comment type="caution">
    <text evidence="2">The sequence shown here is derived from an EMBL/GenBank/DDBJ whole genome shotgun (WGS) entry which is preliminary data.</text>
</comment>
<dbReference type="Pfam" id="PF02810">
    <property type="entry name" value="SEC-C"/>
    <property type="match status" value="1"/>
</dbReference>
<evidence type="ECO:0000313" key="3">
    <source>
        <dbReference type="Proteomes" id="UP001520878"/>
    </source>
</evidence>
<name>A0ABS8G6B6_9ALTE</name>
<dbReference type="Pfam" id="PF17775">
    <property type="entry name" value="YchJ_M-like"/>
    <property type="match status" value="1"/>
</dbReference>
<proteinExistence type="predicted"/>
<organism evidence="2 3">
    <name type="scientific">Fluctibacter halophilus</name>
    <dbReference type="NCBI Taxonomy" id="226011"/>
    <lineage>
        <taxon>Bacteria</taxon>
        <taxon>Pseudomonadati</taxon>
        <taxon>Pseudomonadota</taxon>
        <taxon>Gammaproteobacteria</taxon>
        <taxon>Alteromonadales</taxon>
        <taxon>Alteromonadaceae</taxon>
        <taxon>Fluctibacter</taxon>
    </lineage>
</organism>
<dbReference type="PANTHER" id="PTHR33747:SF1">
    <property type="entry name" value="ADENYLATE CYCLASE-ASSOCIATED CAP C-TERMINAL DOMAIN-CONTAINING PROTEIN"/>
    <property type="match status" value="1"/>
</dbReference>